<organism evidence="2 3">
    <name type="scientific">candidate division TM6 bacterium JCVI TM6SC1</name>
    <dbReference type="NCBI Taxonomy" id="1306947"/>
    <lineage>
        <taxon>Bacteria</taxon>
        <taxon>Candidatus Babelota</taxon>
        <taxon>Vermiphilus</taxon>
    </lineage>
</organism>
<evidence type="ECO:0000256" key="1">
    <source>
        <dbReference type="SAM" id="Phobius"/>
    </source>
</evidence>
<feature type="transmembrane region" description="Helical" evidence="1">
    <location>
        <begin position="90"/>
        <end position="108"/>
    </location>
</feature>
<keyword evidence="1" id="KW-0472">Membrane</keyword>
<evidence type="ECO:0000313" key="3">
    <source>
        <dbReference type="Proteomes" id="UP000032214"/>
    </source>
</evidence>
<dbReference type="AlphaFoldDB" id="A0A0D2I0Z6"/>
<gene>
    <name evidence="2" type="ORF">J120_04845</name>
</gene>
<proteinExistence type="predicted"/>
<dbReference type="EMBL" id="ARQD01000005">
    <property type="protein sequence ID" value="KIX84900.1"/>
    <property type="molecule type" value="Genomic_DNA"/>
</dbReference>
<sequence length="123" mass="13490">MKYLLIILLSYTTTGMLCLNAAQQEHPQRIRVMIDDNDDLIISTPCTTSLGNIISYIITGGSFISTGYLIAPFSLVGTSILTGFTDRETIAISTSFTLLVAGIVSYAVRAYTKPDTYDQNHEE</sequence>
<accession>A0A0D2I0Z6</accession>
<keyword evidence="1" id="KW-1133">Transmembrane helix</keyword>
<dbReference type="Proteomes" id="UP000032214">
    <property type="component" value="Unassembled WGS sequence"/>
</dbReference>
<keyword evidence="3" id="KW-1185">Reference proteome</keyword>
<keyword evidence="1" id="KW-0812">Transmembrane</keyword>
<reference evidence="2 3" key="1">
    <citation type="journal article" date="2013" name="Proc. Natl. Acad. Sci. U.S.A.">
        <title>Candidate phylum TM6 genome recovered from a hospital sink biofilm provides genomic insights into this uncultivated phylum.</title>
        <authorList>
            <person name="McLean J.S."/>
            <person name="Lombardo M.J."/>
            <person name="Badger J.H."/>
            <person name="Edlund A."/>
            <person name="Novotny M."/>
            <person name="Yee-Greenbaum J."/>
            <person name="Vyahhi N."/>
            <person name="Hall A.P."/>
            <person name="Yang Y."/>
            <person name="Dupont C.L."/>
            <person name="Ziegler M.G."/>
            <person name="Chitsaz H."/>
            <person name="Allen A.E."/>
            <person name="Yooseph S."/>
            <person name="Tesler G."/>
            <person name="Pevzner P.A."/>
            <person name="Friedman R.M."/>
            <person name="Nealson K.H."/>
            <person name="Venter J.C."/>
            <person name="Lasken R.S."/>
        </authorList>
    </citation>
    <scope>NUCLEOTIDE SEQUENCE [LARGE SCALE GENOMIC DNA]</scope>
    <source>
        <strain evidence="2 3">TM6SC1</strain>
    </source>
</reference>
<comment type="caution">
    <text evidence="2">The sequence shown here is derived from an EMBL/GenBank/DDBJ whole genome shotgun (WGS) entry which is preliminary data.</text>
</comment>
<name>A0A0D2I0Z6_9BACT</name>
<evidence type="ECO:0000313" key="2">
    <source>
        <dbReference type="EMBL" id="KIX84900.1"/>
    </source>
</evidence>
<protein>
    <submittedName>
        <fullName evidence="2">Uncharacterized protein</fullName>
    </submittedName>
</protein>